<evidence type="ECO:0000313" key="1">
    <source>
        <dbReference type="EMBL" id="KAJ7528842.1"/>
    </source>
</evidence>
<name>A0ACC2BHF3_DIPCM</name>
<protein>
    <submittedName>
        <fullName evidence="1">Uncharacterized protein</fullName>
    </submittedName>
</protein>
<comment type="caution">
    <text evidence="1">The sequence shown here is derived from an EMBL/GenBank/DDBJ whole genome shotgun (WGS) entry which is preliminary data.</text>
</comment>
<sequence>MEMAPLSSQQHEDEGLRAAAQELELAITALFQSYDPHKQQLANKWLNAFVSRPSTWTVSLYLAFPPAASSLGLLPEVRFFALNLLLSKLRSDWAQLEQSDAEEIYETLLRQLPLNAGNKIVGPRLCVVVSAAAALAGADACKELVNGIAQQANSALEFDEVLAIDLLIALAEETLHRLRALPWKVGECMQYCYPEVLEFLQSKIASPAKQELITKAFKCLERWMRAGLTLSELHNEYPALFQALVVALGSLDEDSFMAAVTALSELISAVDLLPGREAAVQATVSAILAQKWYLPTAFNGLQDLDNLASSNKRNLAFCSLVSALGCAEASFLCRGGGQETLLLDWLVEASSGGWGLGLEGAAMAAEVWPRLAAIHPSKRKGALQKKHFAGAAQGIMKVAMYPFDFDVWESSTVEEEDFYRFRYCIAEDALAACFQELGSTFVALISDQIHGAKTWQQAEVSIFVTTCLSDKILIAVGSEHLQPYPTYQEEHATIKTFLAGLFNGSPQSPSILEAVSSMWPHGRLVETTAKALNNYALWISLDKGTLENAVNYSVRALYVPDARGAAAKALRNLCQAAAPHLAAAQALAPLMGACERAVSASMGVSKGLEVSESIDIVQGLAAVAAALPTGEAEIALSHLTVSAVATVKELAGLQEKTEKPRNALIMALKVVAAVVEYGVVSQGIRVHPALPILQDIWPALETVAGHWASDVLVITSLCELWGVSASNVGIMITGILPKIVFAVSDMFKQHLVAPCLDCLSSIVLLVSSEAKTGPEITECLSYALLAVTSTMETLEHMIEGSASSKDQVSVPRKIKQATEQLQDKALESLSAICGLGRSFLHSAPSLFLPSPAFTSVIRCAIACLRRADLNPAAARFLSEAIVCGSLDDNELKGNMSWQLPIELVPLVDQAIAFSGALIVEVVLETIARCQLTVVLRELLADVLYGLCVRFAAATESAIFSTLSSSQFPAKPGVLSDTDKKSFVAAAVRQPPHPRRRFRELVGDFAQVCQALVPAEVLSEY</sequence>
<evidence type="ECO:0000313" key="2">
    <source>
        <dbReference type="Proteomes" id="UP001162992"/>
    </source>
</evidence>
<organism evidence="1 2">
    <name type="scientific">Diphasiastrum complanatum</name>
    <name type="common">Issler's clubmoss</name>
    <name type="synonym">Lycopodium complanatum</name>
    <dbReference type="NCBI Taxonomy" id="34168"/>
    <lineage>
        <taxon>Eukaryota</taxon>
        <taxon>Viridiplantae</taxon>
        <taxon>Streptophyta</taxon>
        <taxon>Embryophyta</taxon>
        <taxon>Tracheophyta</taxon>
        <taxon>Lycopodiopsida</taxon>
        <taxon>Lycopodiales</taxon>
        <taxon>Lycopodiaceae</taxon>
        <taxon>Lycopodioideae</taxon>
        <taxon>Diphasiastrum</taxon>
    </lineage>
</organism>
<reference evidence="2" key="1">
    <citation type="journal article" date="2024" name="Proc. Natl. Acad. Sci. U.S.A.">
        <title>Extraordinary preservation of gene collinearity over three hundred million years revealed in homosporous lycophytes.</title>
        <authorList>
            <person name="Li C."/>
            <person name="Wickell D."/>
            <person name="Kuo L.Y."/>
            <person name="Chen X."/>
            <person name="Nie B."/>
            <person name="Liao X."/>
            <person name="Peng D."/>
            <person name="Ji J."/>
            <person name="Jenkins J."/>
            <person name="Williams M."/>
            <person name="Shu S."/>
            <person name="Plott C."/>
            <person name="Barry K."/>
            <person name="Rajasekar S."/>
            <person name="Grimwood J."/>
            <person name="Han X."/>
            <person name="Sun S."/>
            <person name="Hou Z."/>
            <person name="He W."/>
            <person name="Dai G."/>
            <person name="Sun C."/>
            <person name="Schmutz J."/>
            <person name="Leebens-Mack J.H."/>
            <person name="Li F.W."/>
            <person name="Wang L."/>
        </authorList>
    </citation>
    <scope>NUCLEOTIDE SEQUENCE [LARGE SCALE GENOMIC DNA]</scope>
    <source>
        <strain evidence="2">cv. PW_Plant_1</strain>
    </source>
</reference>
<keyword evidence="2" id="KW-1185">Reference proteome</keyword>
<proteinExistence type="predicted"/>
<gene>
    <name evidence="1" type="ORF">O6H91_15G022600</name>
</gene>
<dbReference type="EMBL" id="CM055106">
    <property type="protein sequence ID" value="KAJ7528842.1"/>
    <property type="molecule type" value="Genomic_DNA"/>
</dbReference>
<dbReference type="Proteomes" id="UP001162992">
    <property type="component" value="Chromosome 15"/>
</dbReference>
<accession>A0ACC2BHF3</accession>